<organism evidence="1 2">
    <name type="scientific">Collinsella aerofaciens</name>
    <dbReference type="NCBI Taxonomy" id="74426"/>
    <lineage>
        <taxon>Bacteria</taxon>
        <taxon>Bacillati</taxon>
        <taxon>Actinomycetota</taxon>
        <taxon>Coriobacteriia</taxon>
        <taxon>Coriobacteriales</taxon>
        <taxon>Coriobacteriaceae</taxon>
        <taxon>Collinsella</taxon>
    </lineage>
</organism>
<evidence type="ECO:0000313" key="2">
    <source>
        <dbReference type="Proteomes" id="UP001212741"/>
    </source>
</evidence>
<dbReference type="Proteomes" id="UP001212741">
    <property type="component" value="Unassembled WGS sequence"/>
</dbReference>
<protein>
    <submittedName>
        <fullName evidence="1">Uncharacterized protein</fullName>
    </submittedName>
</protein>
<gene>
    <name evidence="1" type="ORF">PMW86_04320</name>
</gene>
<sequence length="549" mass="61426">MSSSANISEICEALLAASLPIDPNSMESAAIQVADYYENGPEESRIPAEEISDRFGEMWSFWLENYDSPSKELKDVISAAVGVDHGMEELANGYFKLEEKLEEKQFMARSHAIALIGCAPLIRTLVVEQHLGLDRIRGILNVPAATFDAINAVISSIGIDPPFGSERIAGIHETDVSDVAALFGDIEPDVAGETFRGLLGSFSRCDTLADDVIDLGLIPFEPYQFMLYFELLTLEMVDRFPGRAIYECTPRSSNVKALWNSMYHPTQENPYLNNAKSVYSLDEAWAETKLSRQTGNGSILLADVFSILAELPYTTRRRVAHIIRCYLILIADSRQTKTPLEPIGVDSIKAFVKRVGISNSLTKGVLDQRLVDFLTRCIHPEEGWFARGLGSSVNETNASGRKYGDVEYLDLSNRAHIEAYEAHGGGLRDEYIQAHINSLHETVRYHEHEAKLRNEPYDMTVRVTYVAHDVSRLIDFHDGCTKEIEGIPFEFRFMTYVDLLNAAGGIDVVIGNLADFNELIHQRISRLPDAYTLKRRYQEITGLGLSEKN</sequence>
<comment type="caution">
    <text evidence="1">The sequence shown here is derived from an EMBL/GenBank/DDBJ whole genome shotgun (WGS) entry which is preliminary data.</text>
</comment>
<dbReference type="AlphaFoldDB" id="A0AAW6AJR6"/>
<name>A0AAW6AJR6_9ACTN</name>
<accession>A0AAW6AJR6</accession>
<reference evidence="1" key="1">
    <citation type="submission" date="2023-01" db="EMBL/GenBank/DDBJ databases">
        <title>Human gut microbiome strain richness.</title>
        <authorList>
            <person name="Chen-Liaw A."/>
        </authorList>
    </citation>
    <scope>NUCLEOTIDE SEQUENCE</scope>
    <source>
        <strain evidence="1">D54st1_D6_D54t1_190329</strain>
    </source>
</reference>
<evidence type="ECO:0000313" key="1">
    <source>
        <dbReference type="EMBL" id="MDB1838819.1"/>
    </source>
</evidence>
<proteinExistence type="predicted"/>
<dbReference type="EMBL" id="JAQLEC010000010">
    <property type="protein sequence ID" value="MDB1838819.1"/>
    <property type="molecule type" value="Genomic_DNA"/>
</dbReference>
<dbReference type="RefSeq" id="WP_195520881.1">
    <property type="nucleotide sequence ID" value="NZ_JADMOP010000010.1"/>
</dbReference>